<proteinExistence type="predicted"/>
<reference evidence="2" key="1">
    <citation type="submission" date="2018-11" db="EMBL/GenBank/DDBJ databases">
        <authorList>
            <consortium name="Pathogen Informatics"/>
        </authorList>
    </citation>
    <scope>NUCLEOTIDE SEQUENCE</scope>
</reference>
<dbReference type="OrthoDB" id="199596at2759"/>
<gene>
    <name evidence="2" type="ORF">PXEA_LOCUS11685</name>
</gene>
<dbReference type="InterPro" id="IPR021911">
    <property type="entry name" value="ATAD3_N"/>
</dbReference>
<dbReference type="AlphaFoldDB" id="A0A3S5FDD9"/>
<feature type="non-terminal residue" evidence="2">
    <location>
        <position position="1"/>
    </location>
</feature>
<protein>
    <recommendedName>
        <fullName evidence="1">ATPase family AAA domain-containing protein</fullName>
    </recommendedName>
</protein>
<sequence>MSWLLGGSGGQDLPTATPNLPDVQAQMGGQIQGDRSTKDVKNSVDNFNPSALERAAAAVAVLDKSSELQLEIEAEQVKLRKTAVIEAEKRKTIELDSALKKERADYQDRLARKRQEDQMAFQVCTIAYEADLRLKNETMLLEARLRGEAEMERVNRDIRLEKARVEAGEFRETVLKSITTAG</sequence>
<dbReference type="Pfam" id="PF12037">
    <property type="entry name" value="ATAD3_N"/>
    <property type="match status" value="1"/>
</dbReference>
<dbReference type="EMBL" id="CAAALY010036131">
    <property type="protein sequence ID" value="VEL18245.1"/>
    <property type="molecule type" value="Genomic_DNA"/>
</dbReference>
<comment type="caution">
    <text evidence="2">The sequence shown here is derived from an EMBL/GenBank/DDBJ whole genome shotgun (WGS) entry which is preliminary data.</text>
</comment>
<name>A0A3S5FDD9_9PLAT</name>
<accession>A0A3S5FDD9</accession>
<keyword evidence="3" id="KW-1185">Reference proteome</keyword>
<feature type="domain" description="ATPase family AAA" evidence="1">
    <location>
        <begin position="124"/>
        <end position="182"/>
    </location>
</feature>
<organism evidence="2 3">
    <name type="scientific">Protopolystoma xenopodis</name>
    <dbReference type="NCBI Taxonomy" id="117903"/>
    <lineage>
        <taxon>Eukaryota</taxon>
        <taxon>Metazoa</taxon>
        <taxon>Spiralia</taxon>
        <taxon>Lophotrochozoa</taxon>
        <taxon>Platyhelminthes</taxon>
        <taxon>Monogenea</taxon>
        <taxon>Polyopisthocotylea</taxon>
        <taxon>Polystomatidea</taxon>
        <taxon>Polystomatidae</taxon>
        <taxon>Protopolystoma</taxon>
    </lineage>
</organism>
<evidence type="ECO:0000259" key="1">
    <source>
        <dbReference type="Pfam" id="PF12037"/>
    </source>
</evidence>
<evidence type="ECO:0000313" key="3">
    <source>
        <dbReference type="Proteomes" id="UP000784294"/>
    </source>
</evidence>
<evidence type="ECO:0000313" key="2">
    <source>
        <dbReference type="EMBL" id="VEL18245.1"/>
    </source>
</evidence>
<dbReference type="Proteomes" id="UP000784294">
    <property type="component" value="Unassembled WGS sequence"/>
</dbReference>